<reference evidence="1 2" key="1">
    <citation type="submission" date="2015-05" db="EMBL/GenBank/DDBJ databases">
        <authorList>
            <person name="Wang D.B."/>
            <person name="Wang M."/>
        </authorList>
    </citation>
    <scope>NUCLEOTIDE SEQUENCE [LARGE SCALE GENOMIC DNA]</scope>
    <source>
        <strain evidence="1 2">IMCC 12053</strain>
    </source>
</reference>
<gene>
    <name evidence="1" type="ORF">IMCC12053_407</name>
</gene>
<dbReference type="KEGG" id="cmar:IMCC12053_407"/>
<evidence type="ECO:0000313" key="1">
    <source>
        <dbReference type="EMBL" id="ALI54356.1"/>
    </source>
</evidence>
<organism evidence="1 2">
    <name type="scientific">Celeribacter marinus</name>
    <dbReference type="NCBI Taxonomy" id="1397108"/>
    <lineage>
        <taxon>Bacteria</taxon>
        <taxon>Pseudomonadati</taxon>
        <taxon>Pseudomonadota</taxon>
        <taxon>Alphaproteobacteria</taxon>
        <taxon>Rhodobacterales</taxon>
        <taxon>Roseobacteraceae</taxon>
        <taxon>Celeribacter</taxon>
    </lineage>
</organism>
<protein>
    <submittedName>
        <fullName evidence="1">Uncharacterized protein</fullName>
    </submittedName>
</protein>
<dbReference type="STRING" id="1397108.IMCC12053_407"/>
<evidence type="ECO:0000313" key="2">
    <source>
        <dbReference type="Proteomes" id="UP000064920"/>
    </source>
</evidence>
<dbReference type="Proteomes" id="UP000064920">
    <property type="component" value="Chromosome"/>
</dbReference>
<accession>A0A0P0A981</accession>
<keyword evidence="2" id="KW-1185">Reference proteome</keyword>
<dbReference type="EMBL" id="CP012023">
    <property type="protein sequence ID" value="ALI54356.1"/>
    <property type="molecule type" value="Genomic_DNA"/>
</dbReference>
<proteinExistence type="predicted"/>
<name>A0A0P0A981_9RHOB</name>
<dbReference type="AlphaFoldDB" id="A0A0P0A981"/>
<sequence length="61" mass="6606">MSHCAIYASALIRLVCTGDIKPLAACTLYSMCGRPRLCASHICAKPAMPHVPQIRPIVQQV</sequence>